<evidence type="ECO:0000313" key="3">
    <source>
        <dbReference type="Proteomes" id="UP000638981"/>
    </source>
</evidence>
<feature type="compositionally biased region" description="Basic and acidic residues" evidence="1">
    <location>
        <begin position="1"/>
        <end position="49"/>
    </location>
</feature>
<accession>A0A918TVM9</accession>
<keyword evidence="3" id="KW-1185">Reference proteome</keyword>
<name>A0A918TVM9_9RHOB</name>
<comment type="caution">
    <text evidence="2">The sequence shown here is derived from an EMBL/GenBank/DDBJ whole genome shotgun (WGS) entry which is preliminary data.</text>
</comment>
<protein>
    <submittedName>
        <fullName evidence="2">Uncharacterized protein</fullName>
    </submittedName>
</protein>
<sequence length="100" mass="10431">MEQPEEKAKDGGDKDDAKQADGAESGEKLEAKAKGEEEAKKEDKGHLGGEIRLGPGDIIPLGRVEESGGQAKGPQPAPQKSHVNPLFWGHPAKGGGVRQG</sequence>
<feature type="region of interest" description="Disordered" evidence="1">
    <location>
        <begin position="1"/>
        <end position="100"/>
    </location>
</feature>
<organism evidence="2 3">
    <name type="scientific">Neogemmobacter tilapiae</name>
    <dbReference type="NCBI Taxonomy" id="875041"/>
    <lineage>
        <taxon>Bacteria</taxon>
        <taxon>Pseudomonadati</taxon>
        <taxon>Pseudomonadota</taxon>
        <taxon>Alphaproteobacteria</taxon>
        <taxon>Rhodobacterales</taxon>
        <taxon>Paracoccaceae</taxon>
        <taxon>Neogemmobacter</taxon>
    </lineage>
</organism>
<dbReference type="EMBL" id="BMYJ01000009">
    <property type="protein sequence ID" value="GHC62173.1"/>
    <property type="molecule type" value="Genomic_DNA"/>
</dbReference>
<proteinExistence type="predicted"/>
<reference evidence="2" key="2">
    <citation type="submission" date="2020-09" db="EMBL/GenBank/DDBJ databases">
        <authorList>
            <person name="Sun Q."/>
            <person name="Kim S."/>
        </authorList>
    </citation>
    <scope>NUCLEOTIDE SEQUENCE</scope>
    <source>
        <strain evidence="2">KCTC 23310</strain>
    </source>
</reference>
<reference evidence="2" key="1">
    <citation type="journal article" date="2014" name="Int. J. Syst. Evol. Microbiol.">
        <title>Complete genome sequence of Corynebacterium casei LMG S-19264T (=DSM 44701T), isolated from a smear-ripened cheese.</title>
        <authorList>
            <consortium name="US DOE Joint Genome Institute (JGI-PGF)"/>
            <person name="Walter F."/>
            <person name="Albersmeier A."/>
            <person name="Kalinowski J."/>
            <person name="Ruckert C."/>
        </authorList>
    </citation>
    <scope>NUCLEOTIDE SEQUENCE</scope>
    <source>
        <strain evidence="2">KCTC 23310</strain>
    </source>
</reference>
<evidence type="ECO:0000256" key="1">
    <source>
        <dbReference type="SAM" id="MobiDB-lite"/>
    </source>
</evidence>
<gene>
    <name evidence="2" type="ORF">GCM10007315_27760</name>
</gene>
<dbReference type="AlphaFoldDB" id="A0A918TVM9"/>
<evidence type="ECO:0000313" key="2">
    <source>
        <dbReference type="EMBL" id="GHC62173.1"/>
    </source>
</evidence>
<dbReference type="Proteomes" id="UP000638981">
    <property type="component" value="Unassembled WGS sequence"/>
</dbReference>